<evidence type="ECO:0000313" key="4">
    <source>
        <dbReference type="Proteomes" id="UP000739538"/>
    </source>
</evidence>
<name>A0A956NEH0_UNCEI</name>
<keyword evidence="3" id="KW-0378">Hydrolase</keyword>
<sequence>MAFDHQARVNEHASSAAPRRRGFTQAEAPILARPLARSGPMIEFIGTVRVLAILIVTASSLAVPPLGRDVAFAQIAGASTPNGNESPKGEDVSRRPVSAGPEFAREADAWISDALARLEVVPGLAVAVVVDDTVVLADGWGMADLEAGIPATEETVFYIASATKSFTALAGAILDADGRVDLDSSVASHLNGVTLDPAIHSDEVRLRDLLTHTSGIDNDPIPIRLAYTGEHDPETLWRLLGESTPNEDAPLGTFDYTNFGYNLYTMFTDRELGVRWQDLLAREVFGPIGMERTSAYTSLPKDRGWPVAVPYNGLGASGVEPVGLDKTDATMQSAGGIVTTAQDLGRWIRFQLGNGRIDGVQVIGADVVKHTHEPLVEASGRPPFARHHYGLGWGHGDVHGRTLLHHSGGYPGFRSFVSFSPDLDMGVAIVANESVVGSSLVDVFATWIYDWWLSAPNTEDSIAPLLERRDEVRKRFEASRSERAVRQWALGRPRADYAGVYEDPIWGTVVIEEQDGDLEVRAGNLHCIATAFEKPETMRVELIPGQGYIVRFFPENIDEGPVREVEIDGVFYKRAKGR</sequence>
<dbReference type="AlphaFoldDB" id="A0A956NEH0"/>
<comment type="caution">
    <text evidence="3">The sequence shown here is derived from an EMBL/GenBank/DDBJ whole genome shotgun (WGS) entry which is preliminary data.</text>
</comment>
<accession>A0A956NEH0</accession>
<dbReference type="GO" id="GO:0016787">
    <property type="term" value="F:hydrolase activity"/>
    <property type="evidence" value="ECO:0007669"/>
    <property type="project" value="UniProtKB-KW"/>
</dbReference>
<feature type="domain" description="Beta-lactamase-related" evidence="2">
    <location>
        <begin position="120"/>
        <end position="434"/>
    </location>
</feature>
<dbReference type="PANTHER" id="PTHR46825">
    <property type="entry name" value="D-ALANYL-D-ALANINE-CARBOXYPEPTIDASE/ENDOPEPTIDASE AMPH"/>
    <property type="match status" value="1"/>
</dbReference>
<dbReference type="PANTHER" id="PTHR46825:SF9">
    <property type="entry name" value="BETA-LACTAMASE-RELATED DOMAIN-CONTAINING PROTEIN"/>
    <property type="match status" value="1"/>
</dbReference>
<dbReference type="Gene3D" id="3.40.710.10">
    <property type="entry name" value="DD-peptidase/beta-lactamase superfamily"/>
    <property type="match status" value="1"/>
</dbReference>
<organism evidence="3 4">
    <name type="scientific">Eiseniibacteriota bacterium</name>
    <dbReference type="NCBI Taxonomy" id="2212470"/>
    <lineage>
        <taxon>Bacteria</taxon>
        <taxon>Candidatus Eiseniibacteriota</taxon>
    </lineage>
</organism>
<dbReference type="Pfam" id="PF00144">
    <property type="entry name" value="Beta-lactamase"/>
    <property type="match status" value="1"/>
</dbReference>
<dbReference type="InterPro" id="IPR012338">
    <property type="entry name" value="Beta-lactam/transpept-like"/>
</dbReference>
<dbReference type="EMBL" id="JAGQHS010000091">
    <property type="protein sequence ID" value="MCA9757287.1"/>
    <property type="molecule type" value="Genomic_DNA"/>
</dbReference>
<dbReference type="SUPFAM" id="SSF56601">
    <property type="entry name" value="beta-lactamase/transpeptidase-like"/>
    <property type="match status" value="1"/>
</dbReference>
<evidence type="ECO:0000256" key="1">
    <source>
        <dbReference type="SAM" id="MobiDB-lite"/>
    </source>
</evidence>
<gene>
    <name evidence="3" type="ORF">KDA27_15895</name>
</gene>
<dbReference type="Gene3D" id="2.40.128.600">
    <property type="match status" value="1"/>
</dbReference>
<dbReference type="InterPro" id="IPR001466">
    <property type="entry name" value="Beta-lactam-related"/>
</dbReference>
<reference evidence="3" key="1">
    <citation type="submission" date="2020-04" db="EMBL/GenBank/DDBJ databases">
        <authorList>
            <person name="Zhang T."/>
        </authorList>
    </citation>
    <scope>NUCLEOTIDE SEQUENCE</scope>
    <source>
        <strain evidence="3">HKST-UBA02</strain>
    </source>
</reference>
<dbReference type="Proteomes" id="UP000739538">
    <property type="component" value="Unassembled WGS sequence"/>
</dbReference>
<feature type="compositionally biased region" description="Basic and acidic residues" evidence="1">
    <location>
        <begin position="1"/>
        <end position="11"/>
    </location>
</feature>
<feature type="region of interest" description="Disordered" evidence="1">
    <location>
        <begin position="78"/>
        <end position="97"/>
    </location>
</feature>
<feature type="region of interest" description="Disordered" evidence="1">
    <location>
        <begin position="1"/>
        <end position="21"/>
    </location>
</feature>
<protein>
    <submittedName>
        <fullName evidence="3">Serine hydrolase</fullName>
    </submittedName>
</protein>
<reference evidence="3" key="2">
    <citation type="journal article" date="2021" name="Microbiome">
        <title>Successional dynamics and alternative stable states in a saline activated sludge microbial community over 9 years.</title>
        <authorList>
            <person name="Wang Y."/>
            <person name="Ye J."/>
            <person name="Ju F."/>
            <person name="Liu L."/>
            <person name="Boyd J.A."/>
            <person name="Deng Y."/>
            <person name="Parks D.H."/>
            <person name="Jiang X."/>
            <person name="Yin X."/>
            <person name="Woodcroft B.J."/>
            <person name="Tyson G.W."/>
            <person name="Hugenholtz P."/>
            <person name="Polz M.F."/>
            <person name="Zhang T."/>
        </authorList>
    </citation>
    <scope>NUCLEOTIDE SEQUENCE</scope>
    <source>
        <strain evidence="3">HKST-UBA02</strain>
    </source>
</reference>
<evidence type="ECO:0000313" key="3">
    <source>
        <dbReference type="EMBL" id="MCA9757287.1"/>
    </source>
</evidence>
<dbReference type="InterPro" id="IPR050491">
    <property type="entry name" value="AmpC-like"/>
</dbReference>
<evidence type="ECO:0000259" key="2">
    <source>
        <dbReference type="Pfam" id="PF00144"/>
    </source>
</evidence>
<proteinExistence type="predicted"/>